<protein>
    <submittedName>
        <fullName evidence="1">Uncharacterized protein</fullName>
    </submittedName>
</protein>
<comment type="caution">
    <text evidence="1">The sequence shown here is derived from an EMBL/GenBank/DDBJ whole genome shotgun (WGS) entry which is preliminary data.</text>
</comment>
<reference evidence="1" key="1">
    <citation type="submission" date="2023-01" db="EMBL/GenBank/DDBJ databases">
        <title>Genome assembly of the deep-sea coral Lophelia pertusa.</title>
        <authorList>
            <person name="Herrera S."/>
            <person name="Cordes E."/>
        </authorList>
    </citation>
    <scope>NUCLEOTIDE SEQUENCE</scope>
    <source>
        <strain evidence="1">USNM1676648</strain>
        <tissue evidence="1">Polyp</tissue>
    </source>
</reference>
<evidence type="ECO:0000313" key="1">
    <source>
        <dbReference type="EMBL" id="KAJ7373378.1"/>
    </source>
</evidence>
<keyword evidence="2" id="KW-1185">Reference proteome</keyword>
<name>A0A9X0CT85_9CNID</name>
<dbReference type="OrthoDB" id="5986565at2759"/>
<evidence type="ECO:0000313" key="2">
    <source>
        <dbReference type="Proteomes" id="UP001163046"/>
    </source>
</evidence>
<organism evidence="1 2">
    <name type="scientific">Desmophyllum pertusum</name>
    <dbReference type="NCBI Taxonomy" id="174260"/>
    <lineage>
        <taxon>Eukaryota</taxon>
        <taxon>Metazoa</taxon>
        <taxon>Cnidaria</taxon>
        <taxon>Anthozoa</taxon>
        <taxon>Hexacorallia</taxon>
        <taxon>Scleractinia</taxon>
        <taxon>Caryophylliina</taxon>
        <taxon>Caryophylliidae</taxon>
        <taxon>Desmophyllum</taxon>
    </lineage>
</organism>
<accession>A0A9X0CT85</accession>
<sequence length="104" mass="11604">MDVITPHVLRCQKPVLYVNSAASASIITDQPLVQGKDHFINNLQCKLESAVAERDKEQNLQLLRMDCVTSKLSRDGSQQGALAIRAELFQERCIENDVSPIKPN</sequence>
<dbReference type="EMBL" id="MU826831">
    <property type="protein sequence ID" value="KAJ7373378.1"/>
    <property type="molecule type" value="Genomic_DNA"/>
</dbReference>
<gene>
    <name evidence="1" type="ORF">OS493_012970</name>
</gene>
<proteinExistence type="predicted"/>
<dbReference type="Proteomes" id="UP001163046">
    <property type="component" value="Unassembled WGS sequence"/>
</dbReference>
<dbReference type="AlphaFoldDB" id="A0A9X0CT85"/>